<name>A0A0E9PAG4_ANGAN</name>
<feature type="region of interest" description="Disordered" evidence="1">
    <location>
        <begin position="1"/>
        <end position="33"/>
    </location>
</feature>
<feature type="compositionally biased region" description="Basic and acidic residues" evidence="1">
    <location>
        <begin position="12"/>
        <end position="22"/>
    </location>
</feature>
<evidence type="ECO:0000313" key="2">
    <source>
        <dbReference type="EMBL" id="JAH01242.1"/>
    </source>
</evidence>
<dbReference type="EMBL" id="GBXM01107335">
    <property type="protein sequence ID" value="JAH01242.1"/>
    <property type="molecule type" value="Transcribed_RNA"/>
</dbReference>
<evidence type="ECO:0000256" key="1">
    <source>
        <dbReference type="SAM" id="MobiDB-lite"/>
    </source>
</evidence>
<sequence length="33" mass="3955">MLPEAVLRSRRTRMESRPERQLTRQFLRGQGVV</sequence>
<organism evidence="2">
    <name type="scientific">Anguilla anguilla</name>
    <name type="common">European freshwater eel</name>
    <name type="synonym">Muraena anguilla</name>
    <dbReference type="NCBI Taxonomy" id="7936"/>
    <lineage>
        <taxon>Eukaryota</taxon>
        <taxon>Metazoa</taxon>
        <taxon>Chordata</taxon>
        <taxon>Craniata</taxon>
        <taxon>Vertebrata</taxon>
        <taxon>Euteleostomi</taxon>
        <taxon>Actinopterygii</taxon>
        <taxon>Neopterygii</taxon>
        <taxon>Teleostei</taxon>
        <taxon>Anguilliformes</taxon>
        <taxon>Anguillidae</taxon>
        <taxon>Anguilla</taxon>
    </lineage>
</organism>
<accession>A0A0E9PAG4</accession>
<reference evidence="2" key="2">
    <citation type="journal article" date="2015" name="Fish Shellfish Immunol.">
        <title>Early steps in the European eel (Anguilla anguilla)-Vibrio vulnificus interaction in the gills: Role of the RtxA13 toxin.</title>
        <authorList>
            <person name="Callol A."/>
            <person name="Pajuelo D."/>
            <person name="Ebbesson L."/>
            <person name="Teles M."/>
            <person name="MacKenzie S."/>
            <person name="Amaro C."/>
        </authorList>
    </citation>
    <scope>NUCLEOTIDE SEQUENCE</scope>
</reference>
<proteinExistence type="predicted"/>
<reference evidence="2" key="1">
    <citation type="submission" date="2014-11" db="EMBL/GenBank/DDBJ databases">
        <authorList>
            <person name="Amaro Gonzalez C."/>
        </authorList>
    </citation>
    <scope>NUCLEOTIDE SEQUENCE</scope>
</reference>
<dbReference type="AlphaFoldDB" id="A0A0E9PAG4"/>
<protein>
    <submittedName>
        <fullName evidence="2">Uncharacterized protein</fullName>
    </submittedName>
</protein>